<dbReference type="Gene3D" id="3.40.109.10">
    <property type="entry name" value="NADH Oxidase"/>
    <property type="match status" value="1"/>
</dbReference>
<dbReference type="AlphaFoldDB" id="A0A101FY54"/>
<evidence type="ECO:0000313" key="3">
    <source>
        <dbReference type="Proteomes" id="UP000064249"/>
    </source>
</evidence>
<evidence type="ECO:0000313" key="2">
    <source>
        <dbReference type="EMBL" id="KUK46529.1"/>
    </source>
</evidence>
<dbReference type="Proteomes" id="UP000064249">
    <property type="component" value="Unassembled WGS sequence"/>
</dbReference>
<dbReference type="EMBL" id="LGFU01000022">
    <property type="protein sequence ID" value="KUK46529.1"/>
    <property type="molecule type" value="Genomic_DNA"/>
</dbReference>
<feature type="domain" description="Nitroreductase" evidence="1">
    <location>
        <begin position="61"/>
        <end position="242"/>
    </location>
</feature>
<comment type="caution">
    <text evidence="2">The sequence shown here is derived from an EMBL/GenBank/DDBJ whole genome shotgun (WGS) entry which is preliminary data.</text>
</comment>
<dbReference type="NCBIfam" id="TIGR03605">
    <property type="entry name" value="antibiot_sagB"/>
    <property type="match status" value="1"/>
</dbReference>
<dbReference type="Pfam" id="PF00881">
    <property type="entry name" value="Nitroreductase"/>
    <property type="match status" value="1"/>
</dbReference>
<dbReference type="SUPFAM" id="SSF55469">
    <property type="entry name" value="FMN-dependent nitroreductase-like"/>
    <property type="match status" value="1"/>
</dbReference>
<dbReference type="InterPro" id="IPR052544">
    <property type="entry name" value="Bacteriocin_Proc_Enz"/>
</dbReference>
<dbReference type="InterPro" id="IPR020051">
    <property type="entry name" value="SagB-type_dehydrogenase"/>
</dbReference>
<dbReference type="PANTHER" id="PTHR43745">
    <property type="entry name" value="NITROREDUCTASE MJ1384-RELATED"/>
    <property type="match status" value="1"/>
</dbReference>
<dbReference type="PANTHER" id="PTHR43745:SF2">
    <property type="entry name" value="NITROREDUCTASE MJ1384-RELATED"/>
    <property type="match status" value="1"/>
</dbReference>
<protein>
    <submittedName>
        <fullName evidence="2">Nitroreductase</fullName>
    </submittedName>
</protein>
<dbReference type="PATRIC" id="fig|167964.4.peg.1268"/>
<dbReference type="InterPro" id="IPR000415">
    <property type="entry name" value="Nitroreductase-like"/>
</dbReference>
<accession>A0A101FY54</accession>
<proteinExistence type="predicted"/>
<gene>
    <name evidence="2" type="ORF">XD73_0599</name>
</gene>
<dbReference type="GO" id="GO:0016491">
    <property type="term" value="F:oxidoreductase activity"/>
    <property type="evidence" value="ECO:0007669"/>
    <property type="project" value="InterPro"/>
</dbReference>
<reference evidence="2 3" key="1">
    <citation type="journal article" date="2015" name="MBio">
        <title>Genome-Resolved Metagenomic Analysis Reveals Roles for Candidate Phyla and Other Microbial Community Members in Biogeochemical Transformations in Oil Reservoirs.</title>
        <authorList>
            <person name="Hu P."/>
            <person name="Tom L."/>
            <person name="Singh A."/>
            <person name="Thomas B.C."/>
            <person name="Baker B.J."/>
            <person name="Piceno Y.M."/>
            <person name="Andersen G.L."/>
            <person name="Banfield J.F."/>
        </authorList>
    </citation>
    <scope>NUCLEOTIDE SEQUENCE [LARGE SCALE GENOMIC DNA]</scope>
    <source>
        <strain evidence="2">46_16</strain>
    </source>
</reference>
<organism evidence="2 3">
    <name type="scientific">Anaerolinea thermophila</name>
    <dbReference type="NCBI Taxonomy" id="167964"/>
    <lineage>
        <taxon>Bacteria</taxon>
        <taxon>Bacillati</taxon>
        <taxon>Chloroflexota</taxon>
        <taxon>Anaerolineae</taxon>
        <taxon>Anaerolineales</taxon>
        <taxon>Anaerolineaceae</taxon>
        <taxon>Anaerolinea</taxon>
    </lineage>
</organism>
<name>A0A101FY54_9CHLR</name>
<dbReference type="CDD" id="cd02142">
    <property type="entry name" value="McbC_SagB-like_oxidoreductase"/>
    <property type="match status" value="1"/>
</dbReference>
<evidence type="ECO:0000259" key="1">
    <source>
        <dbReference type="Pfam" id="PF00881"/>
    </source>
</evidence>
<dbReference type="InterPro" id="IPR029479">
    <property type="entry name" value="Nitroreductase"/>
</dbReference>
<sequence>MIAWKEYLEATKYANLPESQQKQRVAQPPLQMPYDPAARLIPLTAPLDCPVDCLGFKKLVQTRTSLRKYSKKPLALDEMSYLLWATQGVKEVNEAKGFTLRTVPSAGARHPFETYLLVNNVEGLEKGLYRYLALEHALLLINDDPSVNQTITEGCLGQKQVATSAVTFCWVADIARTYWRYSERAYRYILLDAGHVCQNLYLAAESIHCGVCAIAAYDDDLMDAALGVDGIHQITVYIASLGKRA</sequence>